<organism evidence="1 2">
    <name type="scientific">Acaulospora colombiana</name>
    <dbReference type="NCBI Taxonomy" id="27376"/>
    <lineage>
        <taxon>Eukaryota</taxon>
        <taxon>Fungi</taxon>
        <taxon>Fungi incertae sedis</taxon>
        <taxon>Mucoromycota</taxon>
        <taxon>Glomeromycotina</taxon>
        <taxon>Glomeromycetes</taxon>
        <taxon>Diversisporales</taxon>
        <taxon>Acaulosporaceae</taxon>
        <taxon>Acaulospora</taxon>
    </lineage>
</organism>
<accession>A0ACA9K768</accession>
<keyword evidence="2" id="KW-1185">Reference proteome</keyword>
<proteinExistence type="predicted"/>
<evidence type="ECO:0000313" key="2">
    <source>
        <dbReference type="Proteomes" id="UP000789525"/>
    </source>
</evidence>
<gene>
    <name evidence="1" type="ORF">ACOLOM_LOCUS983</name>
</gene>
<comment type="caution">
    <text evidence="1">The sequence shown here is derived from an EMBL/GenBank/DDBJ whole genome shotgun (WGS) entry which is preliminary data.</text>
</comment>
<reference evidence="1" key="1">
    <citation type="submission" date="2021-06" db="EMBL/GenBank/DDBJ databases">
        <authorList>
            <person name="Kallberg Y."/>
            <person name="Tangrot J."/>
            <person name="Rosling A."/>
        </authorList>
    </citation>
    <scope>NUCLEOTIDE SEQUENCE</scope>
    <source>
        <strain evidence="1">CL356</strain>
    </source>
</reference>
<protein>
    <submittedName>
        <fullName evidence="1">10898_t:CDS:1</fullName>
    </submittedName>
</protein>
<name>A0ACA9K768_9GLOM</name>
<evidence type="ECO:0000313" key="1">
    <source>
        <dbReference type="EMBL" id="CAG8456492.1"/>
    </source>
</evidence>
<dbReference type="Proteomes" id="UP000789525">
    <property type="component" value="Unassembled WGS sequence"/>
</dbReference>
<dbReference type="EMBL" id="CAJVPT010001090">
    <property type="protein sequence ID" value="CAG8456492.1"/>
    <property type="molecule type" value="Genomic_DNA"/>
</dbReference>
<sequence>MSKPTSHSNTVISEVANNIFENILLILIALFVSLSGSSSTSRFSCGPIWLVALSLAKECPLSNLISLEVSPNQKEAVNLAQRCSRQKVLQVIIISFKLKI</sequence>